<protein>
    <submittedName>
        <fullName evidence="1">Uncharacterized protein</fullName>
    </submittedName>
</protein>
<dbReference type="EMBL" id="VLKR01000053">
    <property type="protein sequence ID" value="TWI13966.1"/>
    <property type="molecule type" value="Genomic_DNA"/>
</dbReference>
<accession>A0A562M230</accession>
<evidence type="ECO:0000313" key="1">
    <source>
        <dbReference type="EMBL" id="TWI13966.1"/>
    </source>
</evidence>
<proteinExistence type="predicted"/>
<comment type="caution">
    <text evidence="1">The sequence shown here is derived from an EMBL/GenBank/DDBJ whole genome shotgun (WGS) entry which is preliminary data.</text>
</comment>
<reference evidence="1 2" key="1">
    <citation type="journal article" date="2015" name="Stand. Genomic Sci.">
        <title>Genomic Encyclopedia of Bacterial and Archaeal Type Strains, Phase III: the genomes of soil and plant-associated and newly described type strains.</title>
        <authorList>
            <person name="Whitman W.B."/>
            <person name="Woyke T."/>
            <person name="Klenk H.P."/>
            <person name="Zhou Y."/>
            <person name="Lilburn T.G."/>
            <person name="Beck B.J."/>
            <person name="De Vos P."/>
            <person name="Vandamme P."/>
            <person name="Eisen J.A."/>
            <person name="Garrity G."/>
            <person name="Hugenholtz P."/>
            <person name="Kyrpides N.C."/>
        </authorList>
    </citation>
    <scope>NUCLEOTIDE SEQUENCE [LARGE SCALE GENOMIC DNA]</scope>
    <source>
        <strain evidence="1 2">CGMCC 1.6855</strain>
    </source>
</reference>
<sequence>MAIIYLEFIILGLKLCQNSSKAIITIGYLDLISYIYTIICFETLKIRVLSFVLSS</sequence>
<dbReference type="AlphaFoldDB" id="A0A562M230"/>
<gene>
    <name evidence="1" type="ORF">IQ31_05393</name>
</gene>
<evidence type="ECO:0000313" key="2">
    <source>
        <dbReference type="Proteomes" id="UP000315908"/>
    </source>
</evidence>
<dbReference type="Proteomes" id="UP000315908">
    <property type="component" value="Unassembled WGS sequence"/>
</dbReference>
<name>A0A562M230_9SPHI</name>
<organism evidence="1 2">
    <name type="scientific">Sphingobacterium siyangense</name>
    <dbReference type="NCBI Taxonomy" id="459529"/>
    <lineage>
        <taxon>Bacteria</taxon>
        <taxon>Pseudomonadati</taxon>
        <taxon>Bacteroidota</taxon>
        <taxon>Sphingobacteriia</taxon>
        <taxon>Sphingobacteriales</taxon>
        <taxon>Sphingobacteriaceae</taxon>
        <taxon>Sphingobacterium</taxon>
    </lineage>
</organism>